<sequence length="206" mass="22664">MNRNLRLVWNGFIPENPIFRLALSLCPAVAVTTCVKNGLLLGLAVLFVQVFSSCTVTTFKSFIHPRIRIPAYVVVIALWVTVIDMILPVISPDVYKQVALFVKLIVVFAIIISRLELFASKEPFVPSFFDGLGMGIGFTFGLCLTGAIREFFGAGQLFGYDILGFKPLLIMILPAGGFFVIGFIMATFNWLEYKFTGKIPTSGGGH</sequence>
<evidence type="ECO:0000256" key="5">
    <source>
        <dbReference type="ARBA" id="ARBA00022989"/>
    </source>
</evidence>
<keyword evidence="2" id="KW-0813">Transport</keyword>
<dbReference type="PIRSF" id="PIRSF006102">
    <property type="entry name" value="NQR_DE"/>
    <property type="match status" value="1"/>
</dbReference>
<evidence type="ECO:0000256" key="7">
    <source>
        <dbReference type="SAM" id="Phobius"/>
    </source>
</evidence>
<feature type="transmembrane region" description="Helical" evidence="7">
    <location>
        <begin position="168"/>
        <end position="191"/>
    </location>
</feature>
<keyword evidence="6 7" id="KW-0472">Membrane</keyword>
<protein>
    <submittedName>
        <fullName evidence="8">Electron transport complex subunit RsxE</fullName>
    </submittedName>
</protein>
<evidence type="ECO:0000313" key="8">
    <source>
        <dbReference type="EMBL" id="HGH61345.1"/>
    </source>
</evidence>
<evidence type="ECO:0000256" key="3">
    <source>
        <dbReference type="ARBA" id="ARBA00022692"/>
    </source>
</evidence>
<evidence type="ECO:0000256" key="6">
    <source>
        <dbReference type="ARBA" id="ARBA00023136"/>
    </source>
</evidence>
<dbReference type="Pfam" id="PF02508">
    <property type="entry name" value="Rnf-Nqr"/>
    <property type="match status" value="1"/>
</dbReference>
<keyword evidence="5 7" id="KW-1133">Transmembrane helix</keyword>
<keyword evidence="4" id="KW-1278">Translocase</keyword>
<accession>A0A7C4ET66</accession>
<comment type="subcellular location">
    <subcellularLocation>
        <location evidence="1">Endomembrane system</location>
        <topology evidence="1">Multi-pass membrane protein</topology>
    </subcellularLocation>
</comment>
<dbReference type="AlphaFoldDB" id="A0A7C4ET66"/>
<gene>
    <name evidence="8" type="primary">rsxE</name>
    <name evidence="8" type="ORF">ENV54_08615</name>
</gene>
<dbReference type="PANTHER" id="PTHR30586:SF0">
    <property type="entry name" value="ION-TRANSLOCATING OXIDOREDUCTASE COMPLEX SUBUNIT E"/>
    <property type="match status" value="1"/>
</dbReference>
<dbReference type="GO" id="GO:0012505">
    <property type="term" value="C:endomembrane system"/>
    <property type="evidence" value="ECO:0007669"/>
    <property type="project" value="UniProtKB-SubCell"/>
</dbReference>
<feature type="transmembrane region" description="Helical" evidence="7">
    <location>
        <begin position="97"/>
        <end position="115"/>
    </location>
</feature>
<evidence type="ECO:0000256" key="4">
    <source>
        <dbReference type="ARBA" id="ARBA00022967"/>
    </source>
</evidence>
<organism evidence="8">
    <name type="scientific">Desulfomonile tiedjei</name>
    <dbReference type="NCBI Taxonomy" id="2358"/>
    <lineage>
        <taxon>Bacteria</taxon>
        <taxon>Pseudomonadati</taxon>
        <taxon>Thermodesulfobacteriota</taxon>
        <taxon>Desulfomonilia</taxon>
        <taxon>Desulfomonilales</taxon>
        <taxon>Desulfomonilaceae</taxon>
        <taxon>Desulfomonile</taxon>
    </lineage>
</organism>
<dbReference type="PANTHER" id="PTHR30586">
    <property type="entry name" value="ELECTRON TRANSPORT COMPLEX PROTEIN RNFE"/>
    <property type="match status" value="1"/>
</dbReference>
<name>A0A7C4ET66_9BACT</name>
<comment type="caution">
    <text evidence="8">The sequence shown here is derived from an EMBL/GenBank/DDBJ whole genome shotgun (WGS) entry which is preliminary data.</text>
</comment>
<feature type="transmembrane region" description="Helical" evidence="7">
    <location>
        <begin position="40"/>
        <end position="59"/>
    </location>
</feature>
<keyword evidence="3 7" id="KW-0812">Transmembrane</keyword>
<evidence type="ECO:0000256" key="1">
    <source>
        <dbReference type="ARBA" id="ARBA00004127"/>
    </source>
</evidence>
<evidence type="ECO:0000256" key="2">
    <source>
        <dbReference type="ARBA" id="ARBA00022448"/>
    </source>
</evidence>
<dbReference type="NCBIfam" id="NF009070">
    <property type="entry name" value="PRK12405.1"/>
    <property type="match status" value="1"/>
</dbReference>
<dbReference type="EMBL" id="DTGT01000269">
    <property type="protein sequence ID" value="HGH61345.1"/>
    <property type="molecule type" value="Genomic_DNA"/>
</dbReference>
<dbReference type="GO" id="GO:0005886">
    <property type="term" value="C:plasma membrane"/>
    <property type="evidence" value="ECO:0007669"/>
    <property type="project" value="TreeGrafter"/>
</dbReference>
<reference evidence="8" key="1">
    <citation type="journal article" date="2020" name="mSystems">
        <title>Genome- and Community-Level Interaction Insights into Carbon Utilization and Element Cycling Functions of Hydrothermarchaeota in Hydrothermal Sediment.</title>
        <authorList>
            <person name="Zhou Z."/>
            <person name="Liu Y."/>
            <person name="Xu W."/>
            <person name="Pan J."/>
            <person name="Luo Z.H."/>
            <person name="Li M."/>
        </authorList>
    </citation>
    <scope>NUCLEOTIDE SEQUENCE [LARGE SCALE GENOMIC DNA]</scope>
    <source>
        <strain evidence="8">SpSt-769</strain>
    </source>
</reference>
<proteinExistence type="predicted"/>
<feature type="transmembrane region" description="Helical" evidence="7">
    <location>
        <begin position="127"/>
        <end position="148"/>
    </location>
</feature>
<feature type="transmembrane region" description="Helical" evidence="7">
    <location>
        <begin position="71"/>
        <end position="91"/>
    </location>
</feature>
<dbReference type="InterPro" id="IPR003667">
    <property type="entry name" value="NqrDE/RnfAE"/>
</dbReference>